<sequence length="64" mass="7771">MEHSKSTKKDLMKQMIKKLNKQDKEINQLKLLLYNNIQTKRLIQDEKPSRQISFLRGEDETFYD</sequence>
<accession>A0A8S5UF54</accession>
<evidence type="ECO:0000313" key="1">
    <source>
        <dbReference type="EMBL" id="DAF93119.1"/>
    </source>
</evidence>
<dbReference type="EMBL" id="BK016080">
    <property type="protein sequence ID" value="DAF93119.1"/>
    <property type="molecule type" value="Genomic_DNA"/>
</dbReference>
<reference evidence="1" key="1">
    <citation type="journal article" date="2021" name="Proc. Natl. Acad. Sci. U.S.A.">
        <title>A Catalog of Tens of Thousands of Viruses from Human Metagenomes Reveals Hidden Associations with Chronic Diseases.</title>
        <authorList>
            <person name="Tisza M.J."/>
            <person name="Buck C.B."/>
        </authorList>
    </citation>
    <scope>NUCLEOTIDE SEQUENCE</scope>
    <source>
        <strain evidence="1">CtcyQ27</strain>
    </source>
</reference>
<organism evidence="1">
    <name type="scientific">Myoviridae sp. ctcyQ27</name>
    <dbReference type="NCBI Taxonomy" id="2825139"/>
    <lineage>
        <taxon>Viruses</taxon>
        <taxon>Duplodnaviria</taxon>
        <taxon>Heunggongvirae</taxon>
        <taxon>Uroviricota</taxon>
        <taxon>Caudoviricetes</taxon>
    </lineage>
</organism>
<protein>
    <submittedName>
        <fullName evidence="1">Uncharacterized protein</fullName>
    </submittedName>
</protein>
<proteinExistence type="predicted"/>
<name>A0A8S5UF54_9CAUD</name>